<accession>A0A5B7WU04</accession>
<dbReference type="SUPFAM" id="SSF53271">
    <property type="entry name" value="PRTase-like"/>
    <property type="match status" value="1"/>
</dbReference>
<reference evidence="3 4" key="1">
    <citation type="submission" date="2018-12" db="EMBL/GenBank/DDBJ databases">
        <title>Complete Genome Sequence of Glutamicibacter creatinolyticus strain LGCM259,isolated from an abscess of a 12-year-old mare in Italy.</title>
        <authorList>
            <person name="Santos R.G."/>
            <person name="Silva A.L."/>
            <person name="Seyffert N."/>
            <person name="Castro T.L.P."/>
            <person name="Attili A.R."/>
            <person name="Rifici C."/>
            <person name="Mazzullo G."/>
            <person name="Brenig B."/>
            <person name="Venanzi F."/>
            <person name="Azevedo V."/>
        </authorList>
    </citation>
    <scope>NUCLEOTIDE SEQUENCE [LARGE SCALE GENOMIC DNA]</scope>
    <source>
        <strain evidence="3 4">LGCM 259</strain>
    </source>
</reference>
<dbReference type="PANTHER" id="PTHR47505:SF1">
    <property type="entry name" value="DNA UTILIZATION PROTEIN YHGH"/>
    <property type="match status" value="1"/>
</dbReference>
<dbReference type="EMBL" id="CP034412">
    <property type="protein sequence ID" value="QCY47586.1"/>
    <property type="molecule type" value="Genomic_DNA"/>
</dbReference>
<evidence type="ECO:0000313" key="3">
    <source>
        <dbReference type="EMBL" id="QCY47586.1"/>
    </source>
</evidence>
<dbReference type="InterPro" id="IPR000836">
    <property type="entry name" value="PRTase_dom"/>
</dbReference>
<sequence>MLAPAVPGQRTLGAMGSPLAAWVDRALSLTPARAAAFGLRELAALLLPTSCALCQAPDHRLCPRCARQLVAQLHLPPLGPALRCRLELPQHQELFLVCAAGLYANELAQAILAFKNRQRVFLAAQFAPYLAAAAAALSPPCVPGEQVWLVPVPSSPAARTRRGYWPVQRILCRAQADGLIPARLSCRPILRHRFSLRPAGAQKGKSRSQRRSSGGALYAFDAARPGQQVLLVDDVVTTGATLIAAANACRAAGYRVIGAVALALTPPPSTETR</sequence>
<dbReference type="Gene3D" id="3.40.50.2020">
    <property type="match status" value="1"/>
</dbReference>
<dbReference type="InterPro" id="IPR051910">
    <property type="entry name" value="ComF/GntX_DNA_util-trans"/>
</dbReference>
<dbReference type="Proteomes" id="UP000307000">
    <property type="component" value="Chromosome"/>
</dbReference>
<name>A0A5B7WU04_9MICC</name>
<protein>
    <submittedName>
        <fullName evidence="3">ComF family protein</fullName>
    </submittedName>
</protein>
<dbReference type="CDD" id="cd06223">
    <property type="entry name" value="PRTases_typeI"/>
    <property type="match status" value="1"/>
</dbReference>
<dbReference type="RefSeq" id="WP_138926481.1">
    <property type="nucleotide sequence ID" value="NZ_CP034412.1"/>
</dbReference>
<comment type="similarity">
    <text evidence="1">Belongs to the ComF/GntX family.</text>
</comment>
<gene>
    <name evidence="3" type="ORF">GcLGCM259_1868</name>
</gene>
<dbReference type="KEGG" id="gcr:GcLGCM259_1868"/>
<dbReference type="InterPro" id="IPR029057">
    <property type="entry name" value="PRTase-like"/>
</dbReference>
<evidence type="ECO:0000256" key="1">
    <source>
        <dbReference type="ARBA" id="ARBA00008007"/>
    </source>
</evidence>
<proteinExistence type="inferred from homology"/>
<dbReference type="AlphaFoldDB" id="A0A5B7WU04"/>
<evidence type="ECO:0000259" key="2">
    <source>
        <dbReference type="Pfam" id="PF00156"/>
    </source>
</evidence>
<dbReference type="Pfam" id="PF00156">
    <property type="entry name" value="Pribosyltran"/>
    <property type="match status" value="1"/>
</dbReference>
<organism evidence="3 4">
    <name type="scientific">Glutamicibacter creatinolyticus</name>
    <dbReference type="NCBI Taxonomy" id="162496"/>
    <lineage>
        <taxon>Bacteria</taxon>
        <taxon>Bacillati</taxon>
        <taxon>Actinomycetota</taxon>
        <taxon>Actinomycetes</taxon>
        <taxon>Micrococcales</taxon>
        <taxon>Micrococcaceae</taxon>
        <taxon>Glutamicibacter</taxon>
    </lineage>
</organism>
<keyword evidence="4" id="KW-1185">Reference proteome</keyword>
<feature type="domain" description="Phosphoribosyltransferase" evidence="2">
    <location>
        <begin position="225"/>
        <end position="263"/>
    </location>
</feature>
<dbReference type="PANTHER" id="PTHR47505">
    <property type="entry name" value="DNA UTILIZATION PROTEIN YHGH"/>
    <property type="match status" value="1"/>
</dbReference>
<evidence type="ECO:0000313" key="4">
    <source>
        <dbReference type="Proteomes" id="UP000307000"/>
    </source>
</evidence>